<dbReference type="RefSeq" id="WP_184484221.1">
    <property type="nucleotide sequence ID" value="NZ_JAAEDJ010000116.1"/>
</dbReference>
<protein>
    <submittedName>
        <fullName evidence="1">Uncharacterized protein</fullName>
    </submittedName>
</protein>
<evidence type="ECO:0000313" key="1">
    <source>
        <dbReference type="EMBL" id="MBB5689930.1"/>
    </source>
</evidence>
<dbReference type="Proteomes" id="UP000562254">
    <property type="component" value="Unassembled WGS sequence"/>
</dbReference>
<comment type="caution">
    <text evidence="1">The sequence shown here is derived from an EMBL/GenBank/DDBJ whole genome shotgun (WGS) entry which is preliminary data.</text>
</comment>
<evidence type="ECO:0000313" key="2">
    <source>
        <dbReference type="Proteomes" id="UP000562254"/>
    </source>
</evidence>
<dbReference type="EMBL" id="JACIJE010000005">
    <property type="protein sequence ID" value="MBB5689930.1"/>
    <property type="molecule type" value="Genomic_DNA"/>
</dbReference>
<reference evidence="1 2" key="1">
    <citation type="submission" date="2020-08" db="EMBL/GenBank/DDBJ databases">
        <title>Genomic Encyclopedia of Type Strains, Phase IV (KMG-IV): sequencing the most valuable type-strain genomes for metagenomic binning, comparative biology and taxonomic classification.</title>
        <authorList>
            <person name="Goeker M."/>
        </authorList>
    </citation>
    <scope>NUCLEOTIDE SEQUENCE [LARGE SCALE GENOMIC DNA]</scope>
    <source>
        <strain evidence="1 2">DSM 25895</strain>
    </source>
</reference>
<gene>
    <name evidence="1" type="ORF">FHS88_002056</name>
</gene>
<proteinExistence type="predicted"/>
<organism evidence="1 2">
    <name type="scientific">Neoroseomonas alkaliterrae</name>
    <dbReference type="NCBI Taxonomy" id="1452450"/>
    <lineage>
        <taxon>Bacteria</taxon>
        <taxon>Pseudomonadati</taxon>
        <taxon>Pseudomonadota</taxon>
        <taxon>Alphaproteobacteria</taxon>
        <taxon>Acetobacterales</taxon>
        <taxon>Acetobacteraceae</taxon>
        <taxon>Neoroseomonas</taxon>
    </lineage>
</organism>
<accession>A0A840XSJ5</accession>
<sequence length="174" mass="18562">MSGHDGRSQRTRIARTDLDIRASWRNFAAAEQEGEHDDHAPTFRARLVVAGGERPEVFEGETGKGKGHAEMTALDALIGSKGAEGAAALFRGGLVYVEAAGKPCCVHCSTLLGFLGVRPLSGATTKTRNTMLAGGAWGLSARVKEFLCGPCHLTMESINGLEASLQRDFDRLHL</sequence>
<dbReference type="AlphaFoldDB" id="A0A840XSJ5"/>
<keyword evidence="2" id="KW-1185">Reference proteome</keyword>
<name>A0A840XSJ5_9PROT</name>